<dbReference type="PROSITE" id="PS50930">
    <property type="entry name" value="HTH_LYTTR"/>
    <property type="match status" value="1"/>
</dbReference>
<feature type="domain" description="HTH LytTR-type" evidence="1">
    <location>
        <begin position="1"/>
        <end position="59"/>
    </location>
</feature>
<dbReference type="Gene3D" id="2.40.50.1020">
    <property type="entry name" value="LytTr DNA-binding domain"/>
    <property type="match status" value="1"/>
</dbReference>
<sequence length="64" mass="7653">LNEIDDKFAGNDFLRIHQSFLVNMKFIKNISRYRVLLNNGILLDIARARYKYVEEKFIAYRGEV</sequence>
<evidence type="ECO:0000313" key="2">
    <source>
        <dbReference type="EMBL" id="RGN24342.1"/>
    </source>
</evidence>
<dbReference type="Proteomes" id="UP000260970">
    <property type="component" value="Unassembled WGS sequence"/>
</dbReference>
<dbReference type="AlphaFoldDB" id="A0A3E5APJ5"/>
<comment type="caution">
    <text evidence="2">The sequence shown here is derived from an EMBL/GenBank/DDBJ whole genome shotgun (WGS) entry which is preliminary data.</text>
</comment>
<feature type="non-terminal residue" evidence="2">
    <location>
        <position position="1"/>
    </location>
</feature>
<dbReference type="EMBL" id="QSUG01000004">
    <property type="protein sequence ID" value="RGN24342.1"/>
    <property type="molecule type" value="Genomic_DNA"/>
</dbReference>
<protein>
    <submittedName>
        <fullName evidence="2">LytTR family transcriptional regulator</fullName>
    </submittedName>
</protein>
<name>A0A3E5APJ5_9FIRM</name>
<proteinExistence type="predicted"/>
<reference evidence="2 3" key="1">
    <citation type="submission" date="2018-08" db="EMBL/GenBank/DDBJ databases">
        <title>A genome reference for cultivated species of the human gut microbiota.</title>
        <authorList>
            <person name="Zou Y."/>
            <person name="Xue W."/>
            <person name="Luo G."/>
        </authorList>
    </citation>
    <scope>NUCLEOTIDE SEQUENCE [LARGE SCALE GENOMIC DNA]</scope>
    <source>
        <strain evidence="2 3">OM05-6AA</strain>
    </source>
</reference>
<organism evidence="2 3">
    <name type="scientific">Agathobacter rectalis</name>
    <dbReference type="NCBI Taxonomy" id="39491"/>
    <lineage>
        <taxon>Bacteria</taxon>
        <taxon>Bacillati</taxon>
        <taxon>Bacillota</taxon>
        <taxon>Clostridia</taxon>
        <taxon>Lachnospirales</taxon>
        <taxon>Lachnospiraceae</taxon>
        <taxon>Agathobacter</taxon>
    </lineage>
</organism>
<dbReference type="GO" id="GO:0003677">
    <property type="term" value="F:DNA binding"/>
    <property type="evidence" value="ECO:0007669"/>
    <property type="project" value="InterPro"/>
</dbReference>
<evidence type="ECO:0000259" key="1">
    <source>
        <dbReference type="PROSITE" id="PS50930"/>
    </source>
</evidence>
<evidence type="ECO:0000313" key="3">
    <source>
        <dbReference type="Proteomes" id="UP000260970"/>
    </source>
</evidence>
<dbReference type="Pfam" id="PF04397">
    <property type="entry name" value="LytTR"/>
    <property type="match status" value="1"/>
</dbReference>
<dbReference type="RefSeq" id="WP_147330970.1">
    <property type="nucleotide sequence ID" value="NZ_QSUE01000004.1"/>
</dbReference>
<accession>A0A3E5APJ5</accession>
<dbReference type="InterPro" id="IPR007492">
    <property type="entry name" value="LytTR_DNA-bd_dom"/>
</dbReference>
<gene>
    <name evidence="2" type="ORF">DXB72_06475</name>
</gene>